<dbReference type="AlphaFoldDB" id="A0AAE0PGB8"/>
<accession>A0AAE0PGB8</accession>
<comment type="caution">
    <text evidence="1">The sequence shown here is derived from an EMBL/GenBank/DDBJ whole genome shotgun (WGS) entry which is preliminary data.</text>
</comment>
<reference evidence="1" key="1">
    <citation type="journal article" date="2023" name="Mol. Phylogenet. Evol.">
        <title>Genome-scale phylogeny and comparative genomics of the fungal order Sordariales.</title>
        <authorList>
            <person name="Hensen N."/>
            <person name="Bonometti L."/>
            <person name="Westerberg I."/>
            <person name="Brannstrom I.O."/>
            <person name="Guillou S."/>
            <person name="Cros-Aarteil S."/>
            <person name="Calhoun S."/>
            <person name="Haridas S."/>
            <person name="Kuo A."/>
            <person name="Mondo S."/>
            <person name="Pangilinan J."/>
            <person name="Riley R."/>
            <person name="LaButti K."/>
            <person name="Andreopoulos B."/>
            <person name="Lipzen A."/>
            <person name="Chen C."/>
            <person name="Yan M."/>
            <person name="Daum C."/>
            <person name="Ng V."/>
            <person name="Clum A."/>
            <person name="Steindorff A."/>
            <person name="Ohm R.A."/>
            <person name="Martin F."/>
            <person name="Silar P."/>
            <person name="Natvig D.O."/>
            <person name="Lalanne C."/>
            <person name="Gautier V."/>
            <person name="Ament-Velasquez S.L."/>
            <person name="Kruys A."/>
            <person name="Hutchinson M.I."/>
            <person name="Powell A.J."/>
            <person name="Barry K."/>
            <person name="Miller A.N."/>
            <person name="Grigoriev I.V."/>
            <person name="Debuchy R."/>
            <person name="Gladieux P."/>
            <person name="Hiltunen Thoren M."/>
            <person name="Johannesson H."/>
        </authorList>
    </citation>
    <scope>NUCLEOTIDE SEQUENCE</scope>
    <source>
        <strain evidence="1">FGSC 1904</strain>
    </source>
</reference>
<keyword evidence="2" id="KW-1185">Reference proteome</keyword>
<name>A0AAE0PGB8_SORBR</name>
<protein>
    <submittedName>
        <fullName evidence="1">Uncharacterized protein</fullName>
    </submittedName>
</protein>
<sequence>MCIDSARLHITLRFITAFNGGQGGNPGQAQQPQIIFQHLAPNGALFQAMQFNGQAVPPHIPAQVAHLLAAPTGPTGDFNQHYHHAEAPQAPAQPVPAAAAAAPLTAHPQANHPEVRHLHTLRSTTPKAEVEQVIMAAADILHADHKKICSSEGCGRRA</sequence>
<gene>
    <name evidence="1" type="ORF">B0T20DRAFT_392421</name>
</gene>
<organism evidence="1 2">
    <name type="scientific">Sordaria brevicollis</name>
    <dbReference type="NCBI Taxonomy" id="83679"/>
    <lineage>
        <taxon>Eukaryota</taxon>
        <taxon>Fungi</taxon>
        <taxon>Dikarya</taxon>
        <taxon>Ascomycota</taxon>
        <taxon>Pezizomycotina</taxon>
        <taxon>Sordariomycetes</taxon>
        <taxon>Sordariomycetidae</taxon>
        <taxon>Sordariales</taxon>
        <taxon>Sordariaceae</taxon>
        <taxon>Sordaria</taxon>
    </lineage>
</organism>
<evidence type="ECO:0000313" key="1">
    <source>
        <dbReference type="EMBL" id="KAK3399410.1"/>
    </source>
</evidence>
<proteinExistence type="predicted"/>
<reference evidence="1" key="2">
    <citation type="submission" date="2023-07" db="EMBL/GenBank/DDBJ databases">
        <authorList>
            <consortium name="Lawrence Berkeley National Laboratory"/>
            <person name="Haridas S."/>
            <person name="Hensen N."/>
            <person name="Bonometti L."/>
            <person name="Westerberg I."/>
            <person name="Brannstrom I.O."/>
            <person name="Guillou S."/>
            <person name="Cros-Aarteil S."/>
            <person name="Calhoun S."/>
            <person name="Kuo A."/>
            <person name="Mondo S."/>
            <person name="Pangilinan J."/>
            <person name="Riley R."/>
            <person name="LaButti K."/>
            <person name="Andreopoulos B."/>
            <person name="Lipzen A."/>
            <person name="Chen C."/>
            <person name="Yanf M."/>
            <person name="Daum C."/>
            <person name="Ng V."/>
            <person name="Clum A."/>
            <person name="Steindorff A."/>
            <person name="Ohm R."/>
            <person name="Martin F."/>
            <person name="Silar P."/>
            <person name="Natvig D."/>
            <person name="Lalanne C."/>
            <person name="Gautier V."/>
            <person name="Ament-velasquez S.L."/>
            <person name="Kruys A."/>
            <person name="Hutchinson M.I."/>
            <person name="Powell A.J."/>
            <person name="Barry K."/>
            <person name="Miller A.N."/>
            <person name="Grigoriev I.V."/>
            <person name="Debuchy R."/>
            <person name="Gladieux P."/>
            <person name="Thoren M.H."/>
            <person name="Johannesson H."/>
        </authorList>
    </citation>
    <scope>NUCLEOTIDE SEQUENCE</scope>
    <source>
        <strain evidence="1">FGSC 1904</strain>
    </source>
</reference>
<evidence type="ECO:0000313" key="2">
    <source>
        <dbReference type="Proteomes" id="UP001281003"/>
    </source>
</evidence>
<dbReference type="Proteomes" id="UP001281003">
    <property type="component" value="Unassembled WGS sequence"/>
</dbReference>
<dbReference type="EMBL" id="JAUTDP010000005">
    <property type="protein sequence ID" value="KAK3399410.1"/>
    <property type="molecule type" value="Genomic_DNA"/>
</dbReference>